<keyword evidence="2" id="KW-1185">Reference proteome</keyword>
<organism evidence="1 2">
    <name type="scientific">Nonomuraea rubra</name>
    <dbReference type="NCBI Taxonomy" id="46180"/>
    <lineage>
        <taxon>Bacteria</taxon>
        <taxon>Bacillati</taxon>
        <taxon>Actinomycetota</taxon>
        <taxon>Actinomycetes</taxon>
        <taxon>Streptosporangiales</taxon>
        <taxon>Streptosporangiaceae</taxon>
        <taxon>Nonomuraea</taxon>
    </lineage>
</organism>
<evidence type="ECO:0000313" key="1">
    <source>
        <dbReference type="EMBL" id="MBB6553330.1"/>
    </source>
</evidence>
<dbReference type="AlphaFoldDB" id="A0A7X0P149"/>
<gene>
    <name evidence="1" type="ORF">HD593_008125</name>
</gene>
<name>A0A7X0P149_9ACTN</name>
<reference evidence="1 2" key="1">
    <citation type="submission" date="2020-08" db="EMBL/GenBank/DDBJ databases">
        <title>Sequencing the genomes of 1000 actinobacteria strains.</title>
        <authorList>
            <person name="Klenk H.-P."/>
        </authorList>
    </citation>
    <scope>NUCLEOTIDE SEQUENCE [LARGE SCALE GENOMIC DNA]</scope>
    <source>
        <strain evidence="1 2">DSM 43768</strain>
    </source>
</reference>
<protein>
    <submittedName>
        <fullName evidence="1">Uncharacterized protein</fullName>
    </submittedName>
</protein>
<dbReference type="Proteomes" id="UP000565579">
    <property type="component" value="Unassembled WGS sequence"/>
</dbReference>
<evidence type="ECO:0000313" key="2">
    <source>
        <dbReference type="Proteomes" id="UP000565579"/>
    </source>
</evidence>
<accession>A0A7X0P149</accession>
<comment type="caution">
    <text evidence="1">The sequence shown here is derived from an EMBL/GenBank/DDBJ whole genome shotgun (WGS) entry which is preliminary data.</text>
</comment>
<dbReference type="EMBL" id="JACHMI010000001">
    <property type="protein sequence ID" value="MBB6553330.1"/>
    <property type="molecule type" value="Genomic_DNA"/>
</dbReference>
<dbReference type="RefSeq" id="WP_185107488.1">
    <property type="nucleotide sequence ID" value="NZ_JACHMI010000001.1"/>
</dbReference>
<sequence length="177" mass="19529">MTTAETVLFGLHVHYRQAYLADAYDEFPTVERRPDNPEHPVGIVRVAVEEGKAHLITGLHTGPVGFSVTVADEDPGADTDGYEDIVEISFLAQSESLRIAEWSGEGDHLLPELPSGPGWYRLRYHAVNMDEGANVNSLATGDAVVDRYLLQIWPQPESPSRVVKSTSHQLAYWCGVD</sequence>
<proteinExistence type="predicted"/>